<dbReference type="Pfam" id="PF00148">
    <property type="entry name" value="Oxidored_nitro"/>
    <property type="match status" value="2"/>
</dbReference>
<dbReference type="KEGG" id="ckr:CKR_2221"/>
<dbReference type="PANTHER" id="PTHR42956:SF1">
    <property type="entry name" value="NITROGENASE IRON-MOLYBDENUM COFACTOR BIOSYNTHESIS PROTEIN NIFE"/>
    <property type="match status" value="1"/>
</dbReference>
<reference evidence="3" key="1">
    <citation type="submission" date="2005-09" db="EMBL/GenBank/DDBJ databases">
        <title>Complete genome sequence of Clostridium kluyveri and comparative genomics of Clostridia species.</title>
        <authorList>
            <person name="Inui M."/>
            <person name="Nonaka H."/>
            <person name="Shinoda Y."/>
            <person name="Ikenaga Y."/>
            <person name="Abe M."/>
            <person name="Naito K."/>
            <person name="Vertes A.A."/>
            <person name="Yukawa H."/>
        </authorList>
    </citation>
    <scope>NUCLEOTIDE SEQUENCE [LARGE SCALE GENOMIC DNA]</scope>
    <source>
        <strain evidence="3">NBRC 12016</strain>
    </source>
</reference>
<accession>B9E447</accession>
<evidence type="ECO:0000313" key="3">
    <source>
        <dbReference type="Proteomes" id="UP000007969"/>
    </source>
</evidence>
<proteinExistence type="predicted"/>
<evidence type="ECO:0000313" key="2">
    <source>
        <dbReference type="EMBL" id="BAH07272.1"/>
    </source>
</evidence>
<dbReference type="InterPro" id="IPR000510">
    <property type="entry name" value="Nase/OxRdtase_comp1"/>
</dbReference>
<evidence type="ECO:0000259" key="1">
    <source>
        <dbReference type="Pfam" id="PF00148"/>
    </source>
</evidence>
<dbReference type="EMBL" id="AP009049">
    <property type="protein sequence ID" value="BAH07272.1"/>
    <property type="molecule type" value="Genomic_DNA"/>
</dbReference>
<dbReference type="SUPFAM" id="SSF53807">
    <property type="entry name" value="Helical backbone' metal receptor"/>
    <property type="match status" value="1"/>
</dbReference>
<dbReference type="InterPro" id="IPR049939">
    <property type="entry name" value="NifE-like"/>
</dbReference>
<sequence>MKMETSLREFYKNSYLYDRVPYIHKFTPSGKVAGAIFAISTIENAIPILHGSSGCGFHYRYVCRRSWKPAYNLKCTGLKETDIIMGGSEKLKEAIIKTAKKYNPSLIGIIPASSVDMIGDDIEGVIRELQPQITCKLLFVKSKKISHADKRGNARKSFCENNTDKKKIHDGNLKSCGFSEAMEVMVENVMKPQEVDNRLINICGFYWGIHEDAMVSGIKKELEKMGIKINAFIPNCSVEELETAPRAALNIITSRVKWVIKMKELYGTEFMIVKNEDYGYGGLNGIEEFYIDIAKKIGTYERLGRYLNERKVHIQERLEKKLLKMSKYTCAIYCEDFRDIYKLIYFYGCVLKLKIKYIVVTVEQNGYMSLFSEDTLFEMAKENILEGLNELDYEVNWKINFDIEKIITFEENADLCIGDTHIQNSKHINPPSFIPLDFNNYEKFILHYIDMINRTVFREDKSLLLDNYSSVNVNEEVSKKMWDILWLQRGGKMR</sequence>
<dbReference type="CDD" id="cd00316">
    <property type="entry name" value="Oxidoreductase_nitrogenase"/>
    <property type="match status" value="1"/>
</dbReference>
<protein>
    <recommendedName>
        <fullName evidence="1">Nitrogenase/oxidoreductase component 1 domain-containing protein</fullName>
    </recommendedName>
</protein>
<gene>
    <name evidence="2" type="ordered locus">CKR_2221</name>
</gene>
<feature type="domain" description="Nitrogenase/oxidoreductase component 1" evidence="1">
    <location>
        <begin position="33"/>
        <end position="152"/>
    </location>
</feature>
<organism evidence="2 3">
    <name type="scientific">Clostridium kluyveri (strain NBRC 12016)</name>
    <dbReference type="NCBI Taxonomy" id="583346"/>
    <lineage>
        <taxon>Bacteria</taxon>
        <taxon>Bacillati</taxon>
        <taxon>Bacillota</taxon>
        <taxon>Clostridia</taxon>
        <taxon>Eubacteriales</taxon>
        <taxon>Clostridiaceae</taxon>
        <taxon>Clostridium</taxon>
    </lineage>
</organism>
<dbReference type="Gene3D" id="3.40.50.1980">
    <property type="entry name" value="Nitrogenase molybdenum iron protein domain"/>
    <property type="match status" value="2"/>
</dbReference>
<dbReference type="AlphaFoldDB" id="B9E447"/>
<dbReference type="Proteomes" id="UP000007969">
    <property type="component" value="Chromosome"/>
</dbReference>
<feature type="domain" description="Nitrogenase/oxidoreductase component 1" evidence="1">
    <location>
        <begin position="175"/>
        <end position="426"/>
    </location>
</feature>
<dbReference type="PANTHER" id="PTHR42956">
    <property type="entry name" value="NITROGENASE IRON-MOLYBDENUM COFACTOR BIOSYNTHESIS PROTEIN NIFE"/>
    <property type="match status" value="1"/>
</dbReference>
<name>B9E447_CLOK1</name>
<dbReference type="GO" id="GO:0016491">
    <property type="term" value="F:oxidoreductase activity"/>
    <property type="evidence" value="ECO:0007669"/>
    <property type="project" value="InterPro"/>
</dbReference>
<dbReference type="HOGENOM" id="CLU_547344_0_0_9"/>